<accession>A0ABV8LHW1</accession>
<feature type="transmembrane region" description="Helical" evidence="5">
    <location>
        <begin position="439"/>
        <end position="465"/>
    </location>
</feature>
<evidence type="ECO:0000256" key="2">
    <source>
        <dbReference type="ARBA" id="ARBA00022692"/>
    </source>
</evidence>
<keyword evidence="3 5" id="KW-1133">Transmembrane helix</keyword>
<feature type="transmembrane region" description="Helical" evidence="5">
    <location>
        <begin position="344"/>
        <end position="366"/>
    </location>
</feature>
<protein>
    <submittedName>
        <fullName evidence="7">MFS transporter</fullName>
    </submittedName>
</protein>
<feature type="transmembrane region" description="Helical" evidence="5">
    <location>
        <begin position="315"/>
        <end position="337"/>
    </location>
</feature>
<feature type="transmembrane region" description="Helical" evidence="5">
    <location>
        <begin position="411"/>
        <end position="433"/>
    </location>
</feature>
<dbReference type="PANTHER" id="PTHR42718:SF39">
    <property type="entry name" value="ACTINORHODIN TRANSPORTER-RELATED"/>
    <property type="match status" value="1"/>
</dbReference>
<dbReference type="CDD" id="cd17321">
    <property type="entry name" value="MFS_MMR_MDR_like"/>
    <property type="match status" value="1"/>
</dbReference>
<dbReference type="Proteomes" id="UP001595816">
    <property type="component" value="Unassembled WGS sequence"/>
</dbReference>
<dbReference type="RefSeq" id="WP_253757756.1">
    <property type="nucleotide sequence ID" value="NZ_JAMZDZ010000001.1"/>
</dbReference>
<evidence type="ECO:0000256" key="3">
    <source>
        <dbReference type="ARBA" id="ARBA00022989"/>
    </source>
</evidence>
<feature type="transmembrane region" description="Helical" evidence="5">
    <location>
        <begin position="279"/>
        <end position="303"/>
    </location>
</feature>
<feature type="transmembrane region" description="Helical" evidence="5">
    <location>
        <begin position="145"/>
        <end position="168"/>
    </location>
</feature>
<feature type="transmembrane region" description="Helical" evidence="5">
    <location>
        <begin position="20"/>
        <end position="43"/>
    </location>
</feature>
<dbReference type="Gene3D" id="1.20.1720.10">
    <property type="entry name" value="Multidrug resistance protein D"/>
    <property type="match status" value="1"/>
</dbReference>
<evidence type="ECO:0000256" key="1">
    <source>
        <dbReference type="ARBA" id="ARBA00004651"/>
    </source>
</evidence>
<feature type="transmembrane region" description="Helical" evidence="5">
    <location>
        <begin position="237"/>
        <end position="259"/>
    </location>
</feature>
<keyword evidence="8" id="KW-1185">Reference proteome</keyword>
<dbReference type="SUPFAM" id="SSF103473">
    <property type="entry name" value="MFS general substrate transporter"/>
    <property type="match status" value="1"/>
</dbReference>
<dbReference type="InterPro" id="IPR036259">
    <property type="entry name" value="MFS_trans_sf"/>
</dbReference>
<dbReference type="Gene3D" id="1.20.1250.20">
    <property type="entry name" value="MFS general substrate transporter like domains"/>
    <property type="match status" value="1"/>
</dbReference>
<dbReference type="InterPro" id="IPR020846">
    <property type="entry name" value="MFS_dom"/>
</dbReference>
<keyword evidence="4 5" id="KW-0472">Membrane</keyword>
<gene>
    <name evidence="7" type="ORF">ACFOZ4_07835</name>
</gene>
<feature type="domain" description="Major facilitator superfamily (MFS) profile" evidence="6">
    <location>
        <begin position="21"/>
        <end position="470"/>
    </location>
</feature>
<feature type="transmembrane region" description="Helical" evidence="5">
    <location>
        <begin position="180"/>
        <end position="199"/>
    </location>
</feature>
<dbReference type="PANTHER" id="PTHR42718">
    <property type="entry name" value="MAJOR FACILITATOR SUPERFAMILY MULTIDRUG TRANSPORTER MFSC"/>
    <property type="match status" value="1"/>
</dbReference>
<sequence>MTSGPSVGSGAAPPYRWRWLVLWLVLGAEVVDLLDATVVNVAAPSIHRVLGGSNSMIQWIGAGYTLAFAVMLVTGGRLGDIFGRKRMFLIGAVGFGLASILCATAQDPAMLITARVLQGGLGAMMIPQGFGILKAVFPPEEIGKAFGAFGPVMGLSAVGGPILAGALIDADWFGTGWRMIFLINVPIVLFAVLGSLRFMPSVSPASPRPRLDLGGMVLLSLASALLIYPLIQGREQGWPAWIFGLLAGSIVLFGLFVAYERRRTDSPLIEAGLFARRAFTGGLAVFLGFFGALTGFMLAYGLFTQLGLGFGPLKAGLSSAPMALGIAGGAIAGHGLVAKLGRRLIHIGLGVMLAAFGAFTLTVWAGGDTVSIWALLPSTFVAGIGMGLGLGPIFGTVLNGVDDHQVGSASGVLNAVQQFAGALGIAVLGTVFFNRVHDGFAGAMTTTTTISLGLLVVAFGLVFLLPRTARPEEE</sequence>
<name>A0ABV8LHW1_9ACTN</name>
<evidence type="ECO:0000256" key="4">
    <source>
        <dbReference type="ARBA" id="ARBA00023136"/>
    </source>
</evidence>
<keyword evidence="2 5" id="KW-0812">Transmembrane</keyword>
<dbReference type="InterPro" id="IPR011701">
    <property type="entry name" value="MFS"/>
</dbReference>
<evidence type="ECO:0000313" key="8">
    <source>
        <dbReference type="Proteomes" id="UP001595816"/>
    </source>
</evidence>
<evidence type="ECO:0000259" key="6">
    <source>
        <dbReference type="PROSITE" id="PS50850"/>
    </source>
</evidence>
<feature type="transmembrane region" description="Helical" evidence="5">
    <location>
        <begin position="87"/>
        <end position="106"/>
    </location>
</feature>
<dbReference type="EMBL" id="JBHSAY010000005">
    <property type="protein sequence ID" value="MFC4130511.1"/>
    <property type="molecule type" value="Genomic_DNA"/>
</dbReference>
<reference evidence="8" key="1">
    <citation type="journal article" date="2019" name="Int. J. Syst. Evol. Microbiol.">
        <title>The Global Catalogue of Microorganisms (GCM) 10K type strain sequencing project: providing services to taxonomists for standard genome sequencing and annotation.</title>
        <authorList>
            <consortium name="The Broad Institute Genomics Platform"/>
            <consortium name="The Broad Institute Genome Sequencing Center for Infectious Disease"/>
            <person name="Wu L."/>
            <person name="Ma J."/>
        </authorList>
    </citation>
    <scope>NUCLEOTIDE SEQUENCE [LARGE SCALE GENOMIC DNA]</scope>
    <source>
        <strain evidence="8">CGMCC 4.7289</strain>
    </source>
</reference>
<feature type="transmembrane region" description="Helical" evidence="5">
    <location>
        <begin position="211"/>
        <end position="231"/>
    </location>
</feature>
<dbReference type="PROSITE" id="PS50850">
    <property type="entry name" value="MFS"/>
    <property type="match status" value="1"/>
</dbReference>
<comment type="caution">
    <text evidence="7">The sequence shown here is derived from an EMBL/GenBank/DDBJ whole genome shotgun (WGS) entry which is preliminary data.</text>
</comment>
<feature type="transmembrane region" description="Helical" evidence="5">
    <location>
        <begin position="372"/>
        <end position="399"/>
    </location>
</feature>
<evidence type="ECO:0000256" key="5">
    <source>
        <dbReference type="SAM" id="Phobius"/>
    </source>
</evidence>
<comment type="subcellular location">
    <subcellularLocation>
        <location evidence="1">Cell membrane</location>
        <topology evidence="1">Multi-pass membrane protein</topology>
    </subcellularLocation>
</comment>
<feature type="transmembrane region" description="Helical" evidence="5">
    <location>
        <begin position="112"/>
        <end position="133"/>
    </location>
</feature>
<proteinExistence type="predicted"/>
<dbReference type="Pfam" id="PF07690">
    <property type="entry name" value="MFS_1"/>
    <property type="match status" value="1"/>
</dbReference>
<evidence type="ECO:0000313" key="7">
    <source>
        <dbReference type="EMBL" id="MFC4130511.1"/>
    </source>
</evidence>
<organism evidence="7 8">
    <name type="scientific">Hamadaea flava</name>
    <dbReference type="NCBI Taxonomy" id="1742688"/>
    <lineage>
        <taxon>Bacteria</taxon>
        <taxon>Bacillati</taxon>
        <taxon>Actinomycetota</taxon>
        <taxon>Actinomycetes</taxon>
        <taxon>Micromonosporales</taxon>
        <taxon>Micromonosporaceae</taxon>
        <taxon>Hamadaea</taxon>
    </lineage>
</organism>
<feature type="transmembrane region" description="Helical" evidence="5">
    <location>
        <begin position="55"/>
        <end position="75"/>
    </location>
</feature>